<evidence type="ECO:0000313" key="2">
    <source>
        <dbReference type="Proteomes" id="UP000278241"/>
    </source>
</evidence>
<protein>
    <submittedName>
        <fullName evidence="1">Uncharacterized protein</fullName>
    </submittedName>
</protein>
<sequence>MFSHIRHKAKTAINELATILPPAEVRVAGGIISNYVNCKNHGENSAAKRINGENMKRKKFKAVVYIN</sequence>
<organism evidence="1 2">
    <name type="scientific">Enterobacter quasimori</name>
    <dbReference type="NCBI Taxonomy" id="2838947"/>
    <lineage>
        <taxon>Bacteria</taxon>
        <taxon>Pseudomonadati</taxon>
        <taxon>Pseudomonadota</taxon>
        <taxon>Gammaproteobacteria</taxon>
        <taxon>Enterobacterales</taxon>
        <taxon>Enterobacteriaceae</taxon>
        <taxon>Enterobacter</taxon>
    </lineage>
</organism>
<proteinExistence type="predicted"/>
<dbReference type="EMBL" id="RXRX01000007">
    <property type="protein sequence ID" value="RTN23624.1"/>
    <property type="molecule type" value="Genomic_DNA"/>
</dbReference>
<accession>A0ABY0ASX3</accession>
<dbReference type="RefSeq" id="WP_126545367.1">
    <property type="nucleotide sequence ID" value="NZ_RXRX01000007.1"/>
</dbReference>
<reference evidence="1 2" key="1">
    <citation type="submission" date="2018-12" db="EMBL/GenBank/DDBJ databases">
        <title>The Batch Genome Submission of Enterobacter spp. strains.</title>
        <authorList>
            <person name="Wei L."/>
            <person name="Wu W."/>
            <person name="Lin J."/>
            <person name="Zhang X."/>
            <person name="Feng Y."/>
            <person name="Zong Z."/>
        </authorList>
    </citation>
    <scope>NUCLEOTIDE SEQUENCE [LARGE SCALE GENOMIC DNA]</scope>
    <source>
        <strain evidence="1 2">WCHEM090044</strain>
    </source>
</reference>
<evidence type="ECO:0000313" key="1">
    <source>
        <dbReference type="EMBL" id="RTN23624.1"/>
    </source>
</evidence>
<dbReference type="Proteomes" id="UP000278241">
    <property type="component" value="Unassembled WGS sequence"/>
</dbReference>
<keyword evidence="2" id="KW-1185">Reference proteome</keyword>
<gene>
    <name evidence="1" type="ORF">EKN94_13705</name>
</gene>
<comment type="caution">
    <text evidence="1">The sequence shown here is derived from an EMBL/GenBank/DDBJ whole genome shotgun (WGS) entry which is preliminary data.</text>
</comment>
<name>A0ABY0ASX3_9ENTR</name>